<dbReference type="CDD" id="cd24015">
    <property type="entry name" value="ASKHA_NBD_PanK-III"/>
    <property type="match status" value="1"/>
</dbReference>
<evidence type="ECO:0000313" key="17">
    <source>
        <dbReference type="EMBL" id="SKC56799.1"/>
    </source>
</evidence>
<dbReference type="Gene3D" id="3.30.420.40">
    <property type="match status" value="2"/>
</dbReference>
<evidence type="ECO:0000256" key="15">
    <source>
        <dbReference type="ARBA" id="ARBA00040883"/>
    </source>
</evidence>
<dbReference type="HAMAP" id="MF_01274">
    <property type="entry name" value="Pantothen_kinase_3"/>
    <property type="match status" value="1"/>
</dbReference>
<dbReference type="PANTHER" id="PTHR34265">
    <property type="entry name" value="TYPE III PANTOTHENATE KINASE"/>
    <property type="match status" value="1"/>
</dbReference>
<evidence type="ECO:0000256" key="10">
    <source>
        <dbReference type="ARBA" id="ARBA00022777"/>
    </source>
</evidence>
<name>A0A1T5K005_9GAMM</name>
<dbReference type="AlphaFoldDB" id="A0A1T5K005"/>
<dbReference type="RefSeq" id="WP_079723538.1">
    <property type="nucleotide sequence ID" value="NZ_BMCL01000002.1"/>
</dbReference>
<evidence type="ECO:0000256" key="6">
    <source>
        <dbReference type="ARBA" id="ARBA00012102"/>
    </source>
</evidence>
<organism evidence="17 18">
    <name type="scientific">Pseudoxanthomonas indica</name>
    <dbReference type="NCBI Taxonomy" id="428993"/>
    <lineage>
        <taxon>Bacteria</taxon>
        <taxon>Pseudomonadati</taxon>
        <taxon>Pseudomonadota</taxon>
        <taxon>Gammaproteobacteria</taxon>
        <taxon>Lysobacterales</taxon>
        <taxon>Lysobacteraceae</taxon>
        <taxon>Pseudoxanthomonas</taxon>
    </lineage>
</organism>
<keyword evidence="11 16" id="KW-0067">ATP-binding</keyword>
<keyword evidence="12 16" id="KW-0630">Potassium</keyword>
<protein>
    <recommendedName>
        <fullName evidence="15 16">Type III pantothenate kinase</fullName>
        <ecNumber evidence="6 16">2.7.1.33</ecNumber>
    </recommendedName>
    <alternativeName>
        <fullName evidence="16">PanK-III</fullName>
    </alternativeName>
    <alternativeName>
        <fullName evidence="16">Pantothenic acid kinase</fullName>
    </alternativeName>
</protein>
<evidence type="ECO:0000256" key="8">
    <source>
        <dbReference type="ARBA" id="ARBA00022679"/>
    </source>
</evidence>
<comment type="subcellular location">
    <subcellularLocation>
        <location evidence="3 16">Cytoplasm</location>
    </subcellularLocation>
</comment>
<keyword evidence="7 16" id="KW-0963">Cytoplasm</keyword>
<reference evidence="17 18" key="1">
    <citation type="submission" date="2017-02" db="EMBL/GenBank/DDBJ databases">
        <authorList>
            <person name="Peterson S.W."/>
        </authorList>
    </citation>
    <scope>NUCLEOTIDE SEQUENCE [LARGE SCALE GENOMIC DNA]</scope>
    <source>
        <strain evidence="17 18">P15</strain>
    </source>
</reference>
<comment type="caution">
    <text evidence="16">Lacks conserved residue(s) required for the propagation of feature annotation.</text>
</comment>
<evidence type="ECO:0000256" key="1">
    <source>
        <dbReference type="ARBA" id="ARBA00001206"/>
    </source>
</evidence>
<dbReference type="NCBIfam" id="TIGR00671">
    <property type="entry name" value="baf"/>
    <property type="match status" value="1"/>
</dbReference>
<keyword evidence="8 16" id="KW-0808">Transferase</keyword>
<dbReference type="STRING" id="428993.SAMN06296058_1220"/>
<evidence type="ECO:0000256" key="9">
    <source>
        <dbReference type="ARBA" id="ARBA00022741"/>
    </source>
</evidence>
<comment type="cofactor">
    <cofactor evidence="2">
        <name>K(+)</name>
        <dbReference type="ChEBI" id="CHEBI:29103"/>
    </cofactor>
</comment>
<proteinExistence type="inferred from homology"/>
<evidence type="ECO:0000256" key="14">
    <source>
        <dbReference type="ARBA" id="ARBA00038036"/>
    </source>
</evidence>
<comment type="cofactor">
    <cofactor evidence="16">
        <name>NH4(+)</name>
        <dbReference type="ChEBI" id="CHEBI:28938"/>
    </cofactor>
    <cofactor evidence="16">
        <name>K(+)</name>
        <dbReference type="ChEBI" id="CHEBI:29103"/>
    </cofactor>
    <text evidence="16">A monovalent cation. Ammonium or potassium.</text>
</comment>
<gene>
    <name evidence="16" type="primary">coaX</name>
    <name evidence="17" type="ORF">SAMN06296058_1220</name>
</gene>
<comment type="pathway">
    <text evidence="4 16">Cofactor biosynthesis; coenzyme A biosynthesis; CoA from (R)-pantothenate: step 1/5.</text>
</comment>
<comment type="subunit">
    <text evidence="5 16">Homodimer.</text>
</comment>
<evidence type="ECO:0000256" key="5">
    <source>
        <dbReference type="ARBA" id="ARBA00011738"/>
    </source>
</evidence>
<evidence type="ECO:0000256" key="13">
    <source>
        <dbReference type="ARBA" id="ARBA00022993"/>
    </source>
</evidence>
<feature type="binding site" evidence="16">
    <location>
        <begin position="100"/>
        <end position="103"/>
    </location>
    <ligand>
        <name>substrate</name>
    </ligand>
</feature>
<evidence type="ECO:0000256" key="2">
    <source>
        <dbReference type="ARBA" id="ARBA00001958"/>
    </source>
</evidence>
<feature type="binding site" evidence="16">
    <location>
        <position position="125"/>
    </location>
    <ligand>
        <name>ATP</name>
        <dbReference type="ChEBI" id="CHEBI:30616"/>
    </ligand>
</feature>
<comment type="function">
    <text evidence="16">Catalyzes the phosphorylation of pantothenate (Pan), the first step in CoA biosynthesis.</text>
</comment>
<sequence length="257" mass="27080">MSQWVFDLGNTRLKCARLDDAGELGDVTALGHDAAGFAQALRAHLPEQADSACLASVASPELTAAVVQVLSERFRRISRVRTQPMLAGVRIAYAQPAKLGVDRFLALLAAHARGPGPWLLAGIGTALTIDLIDADGLHRGGRIAPSPRLMRQALHQAAAQLPFLGGDYHEFARDTEDALASGCDGAALALLERSLRLAGRELGQAPRLLLHGGGVDALLAELPDAEHAPALVLEGVAVWARLGRDLGAADRMDRIPG</sequence>
<comment type="similarity">
    <text evidence="14 16">Belongs to the type III pantothenate kinase family.</text>
</comment>
<evidence type="ECO:0000256" key="16">
    <source>
        <dbReference type="HAMAP-Rule" id="MF_01274"/>
    </source>
</evidence>
<evidence type="ECO:0000256" key="7">
    <source>
        <dbReference type="ARBA" id="ARBA00022490"/>
    </source>
</evidence>
<dbReference type="Pfam" id="PF03309">
    <property type="entry name" value="Pan_kinase"/>
    <property type="match status" value="1"/>
</dbReference>
<dbReference type="PANTHER" id="PTHR34265:SF1">
    <property type="entry name" value="TYPE III PANTOTHENATE KINASE"/>
    <property type="match status" value="1"/>
</dbReference>
<dbReference type="InterPro" id="IPR043129">
    <property type="entry name" value="ATPase_NBD"/>
</dbReference>
<evidence type="ECO:0000256" key="4">
    <source>
        <dbReference type="ARBA" id="ARBA00005225"/>
    </source>
</evidence>
<feature type="binding site" evidence="16">
    <location>
        <position position="93"/>
    </location>
    <ligand>
        <name>substrate</name>
    </ligand>
</feature>
<dbReference type="GO" id="GO:0004594">
    <property type="term" value="F:pantothenate kinase activity"/>
    <property type="evidence" value="ECO:0007669"/>
    <property type="project" value="UniProtKB-UniRule"/>
</dbReference>
<dbReference type="OrthoDB" id="9781305at2"/>
<dbReference type="UniPathway" id="UPA00241">
    <property type="reaction ID" value="UER00352"/>
</dbReference>
<feature type="binding site" evidence="16">
    <location>
        <begin position="7"/>
        <end position="14"/>
    </location>
    <ligand>
        <name>ATP</name>
        <dbReference type="ChEBI" id="CHEBI:30616"/>
    </ligand>
</feature>
<evidence type="ECO:0000313" key="18">
    <source>
        <dbReference type="Proteomes" id="UP000190341"/>
    </source>
</evidence>
<feature type="active site" description="Proton acceptor" evidence="16">
    <location>
        <position position="102"/>
    </location>
</feature>
<keyword evidence="18" id="KW-1185">Reference proteome</keyword>
<dbReference type="SUPFAM" id="SSF53067">
    <property type="entry name" value="Actin-like ATPase domain"/>
    <property type="match status" value="2"/>
</dbReference>
<keyword evidence="10 16" id="KW-0418">Kinase</keyword>
<keyword evidence="13 16" id="KW-0173">Coenzyme A biosynthesis</keyword>
<accession>A0A1T5K005</accession>
<dbReference type="InterPro" id="IPR004619">
    <property type="entry name" value="Type_III_PanK"/>
</dbReference>
<evidence type="ECO:0000256" key="12">
    <source>
        <dbReference type="ARBA" id="ARBA00022958"/>
    </source>
</evidence>
<feature type="binding site" evidence="16">
    <location>
        <position position="175"/>
    </location>
    <ligand>
        <name>substrate</name>
    </ligand>
</feature>
<keyword evidence="9 16" id="KW-0547">Nucleotide-binding</keyword>
<dbReference type="GO" id="GO:0005737">
    <property type="term" value="C:cytoplasm"/>
    <property type="evidence" value="ECO:0007669"/>
    <property type="project" value="UniProtKB-SubCell"/>
</dbReference>
<dbReference type="GO" id="GO:0015937">
    <property type="term" value="P:coenzyme A biosynthetic process"/>
    <property type="evidence" value="ECO:0007669"/>
    <property type="project" value="UniProtKB-UniRule"/>
</dbReference>
<evidence type="ECO:0000256" key="3">
    <source>
        <dbReference type="ARBA" id="ARBA00004496"/>
    </source>
</evidence>
<dbReference type="GO" id="GO:0005524">
    <property type="term" value="F:ATP binding"/>
    <property type="evidence" value="ECO:0007669"/>
    <property type="project" value="UniProtKB-UniRule"/>
</dbReference>
<evidence type="ECO:0000256" key="11">
    <source>
        <dbReference type="ARBA" id="ARBA00022840"/>
    </source>
</evidence>
<dbReference type="EC" id="2.7.1.33" evidence="6 16"/>
<dbReference type="EMBL" id="FUZV01000001">
    <property type="protein sequence ID" value="SKC56799.1"/>
    <property type="molecule type" value="Genomic_DNA"/>
</dbReference>
<comment type="catalytic activity">
    <reaction evidence="1 16">
        <text>(R)-pantothenate + ATP = (R)-4'-phosphopantothenate + ADP + H(+)</text>
        <dbReference type="Rhea" id="RHEA:16373"/>
        <dbReference type="ChEBI" id="CHEBI:10986"/>
        <dbReference type="ChEBI" id="CHEBI:15378"/>
        <dbReference type="ChEBI" id="CHEBI:29032"/>
        <dbReference type="ChEBI" id="CHEBI:30616"/>
        <dbReference type="ChEBI" id="CHEBI:456216"/>
        <dbReference type="EC" id="2.7.1.33"/>
    </reaction>
</comment>
<dbReference type="Proteomes" id="UP000190341">
    <property type="component" value="Unassembled WGS sequence"/>
</dbReference>